<keyword evidence="3" id="KW-1133">Transmembrane helix</keyword>
<dbReference type="SUPFAM" id="SSF111369">
    <property type="entry name" value="HlyD-like secretion proteins"/>
    <property type="match status" value="1"/>
</dbReference>
<dbReference type="Gene3D" id="1.10.287.470">
    <property type="entry name" value="Helix hairpin bin"/>
    <property type="match status" value="1"/>
</dbReference>
<feature type="region of interest" description="Disordered" evidence="2">
    <location>
        <begin position="310"/>
        <end position="330"/>
    </location>
</feature>
<dbReference type="PANTHER" id="PTHR30469:SF33">
    <property type="entry name" value="SLR1207 PROTEIN"/>
    <property type="match status" value="1"/>
</dbReference>
<evidence type="ECO:0000259" key="4">
    <source>
        <dbReference type="Pfam" id="PF25917"/>
    </source>
</evidence>
<feature type="transmembrane region" description="Helical" evidence="3">
    <location>
        <begin position="12"/>
        <end position="29"/>
    </location>
</feature>
<keyword evidence="3" id="KW-0812">Transmembrane</keyword>
<dbReference type="Pfam" id="PF25917">
    <property type="entry name" value="BSH_RND"/>
    <property type="match status" value="1"/>
</dbReference>
<comment type="similarity">
    <text evidence="1">Belongs to the membrane fusion protein (MFP) (TC 8.A.1) family.</text>
</comment>
<dbReference type="GO" id="GO:1990281">
    <property type="term" value="C:efflux pump complex"/>
    <property type="evidence" value="ECO:0007669"/>
    <property type="project" value="TreeGrafter"/>
</dbReference>
<dbReference type="InterPro" id="IPR058636">
    <property type="entry name" value="Beta-barrel_YknX"/>
</dbReference>
<dbReference type="Pfam" id="PF25990">
    <property type="entry name" value="Beta-barrel_YknX"/>
    <property type="match status" value="1"/>
</dbReference>
<dbReference type="GO" id="GO:0015562">
    <property type="term" value="F:efflux transmembrane transporter activity"/>
    <property type="evidence" value="ECO:0007669"/>
    <property type="project" value="TreeGrafter"/>
</dbReference>
<dbReference type="Proteomes" id="UP000019322">
    <property type="component" value="Chromosome"/>
</dbReference>
<dbReference type="KEGG" id="smul:SMUL_2422"/>
<dbReference type="Gene3D" id="2.40.30.170">
    <property type="match status" value="1"/>
</dbReference>
<keyword evidence="3" id="KW-0472">Membrane</keyword>
<gene>
    <name evidence="6" type="ORF">SMUL_2422</name>
</gene>
<feature type="domain" description="YknX-like beta-barrel" evidence="5">
    <location>
        <begin position="215"/>
        <end position="290"/>
    </location>
</feature>
<evidence type="ECO:0000313" key="7">
    <source>
        <dbReference type="Proteomes" id="UP000019322"/>
    </source>
</evidence>
<reference evidence="6 7" key="1">
    <citation type="journal article" date="2014" name="Environ. Microbiol.">
        <title>Insights into organohalide respiration and the versatile catabolism of Sulfurospirillum multivorans gained from comparative genomics and physiological studies.</title>
        <authorList>
            <person name="Goris T."/>
            <person name="Schubert T."/>
            <person name="Gadkari J."/>
            <person name="Wubet T."/>
            <person name="Tarkka M."/>
            <person name="Buscot F."/>
            <person name="Adrian L."/>
            <person name="Diekert G."/>
        </authorList>
    </citation>
    <scope>NUCLEOTIDE SEQUENCE [LARGE SCALE GENOMIC DNA]</scope>
    <source>
        <strain evidence="7">DM 12446 / JCM 15788 / NBRC 109480</strain>
    </source>
</reference>
<name>A0AA86DYV4_SULMK</name>
<protein>
    <submittedName>
        <fullName evidence="6">Macrolide export ABC transporter, membrane fusion protein</fullName>
    </submittedName>
</protein>
<accession>A0AA86DYV4</accession>
<feature type="compositionally biased region" description="Basic and acidic residues" evidence="2">
    <location>
        <begin position="316"/>
        <end position="330"/>
    </location>
</feature>
<feature type="domain" description="Multidrug resistance protein MdtA-like barrel-sandwich hybrid" evidence="4">
    <location>
        <begin position="67"/>
        <end position="203"/>
    </location>
</feature>
<dbReference type="NCBIfam" id="TIGR01730">
    <property type="entry name" value="RND_mfp"/>
    <property type="match status" value="1"/>
</dbReference>
<dbReference type="PANTHER" id="PTHR30469">
    <property type="entry name" value="MULTIDRUG RESISTANCE PROTEIN MDTA"/>
    <property type="match status" value="1"/>
</dbReference>
<evidence type="ECO:0000256" key="1">
    <source>
        <dbReference type="ARBA" id="ARBA00009477"/>
    </source>
</evidence>
<evidence type="ECO:0000259" key="5">
    <source>
        <dbReference type="Pfam" id="PF25990"/>
    </source>
</evidence>
<dbReference type="AlphaFoldDB" id="A0AA86DYV4"/>
<evidence type="ECO:0000256" key="2">
    <source>
        <dbReference type="SAM" id="MobiDB-lite"/>
    </source>
</evidence>
<sequence length="396" mass="43050">MNIVKKMLLHKFTIIFALIALCIGGYYGWEEYTKPPLEAKYKFHTLELGDVTQSVSANGTLNPLVLVTVGTQVSGKVIKLYVDFNDRVEQGQILAELDPALLDAQAAQSAASVQSAEASLELAIANEKRSRELFSKEYISKQELDVSVQELKAARAALNLALAQSQKDRTNQGYTIVRSPVSGVVVDRQIDVGQTVAASLSAPVLFKIAQDLRQMQIDSNFAEADIGRIKVGQKVTFAVDAFPNNAFVGVVKQVRLNATTVSNVVTYDVVVTVENPDEILIPGMTAYVNVILAEKKNVLIVPNAALRYKPTMPPSKDAKPTTPKKEKKERGSATLFVFENGVPKPIKVSVGISDNRMSEIITDELKAGDKIIVEENKYSTATSATGGGSHPPMRPF</sequence>
<dbReference type="InterPro" id="IPR006143">
    <property type="entry name" value="RND_pump_MFP"/>
</dbReference>
<dbReference type="Gene3D" id="2.40.50.100">
    <property type="match status" value="1"/>
</dbReference>
<evidence type="ECO:0000256" key="3">
    <source>
        <dbReference type="SAM" id="Phobius"/>
    </source>
</evidence>
<dbReference type="RefSeq" id="WP_025345511.1">
    <property type="nucleotide sequence ID" value="NZ_CP007201.1"/>
</dbReference>
<evidence type="ECO:0000313" key="6">
    <source>
        <dbReference type="EMBL" id="AHJ13668.1"/>
    </source>
</evidence>
<dbReference type="EMBL" id="CP007201">
    <property type="protein sequence ID" value="AHJ13668.1"/>
    <property type="molecule type" value="Genomic_DNA"/>
</dbReference>
<proteinExistence type="inferred from homology"/>
<dbReference type="InterPro" id="IPR058625">
    <property type="entry name" value="MdtA-like_BSH"/>
</dbReference>
<organism evidence="6 7">
    <name type="scientific">Sulfurospirillum multivorans (strain DM 12446 / JCM 15788 / NBRC 109480)</name>
    <dbReference type="NCBI Taxonomy" id="1150621"/>
    <lineage>
        <taxon>Bacteria</taxon>
        <taxon>Pseudomonadati</taxon>
        <taxon>Campylobacterota</taxon>
        <taxon>Epsilonproteobacteria</taxon>
        <taxon>Campylobacterales</taxon>
        <taxon>Sulfurospirillaceae</taxon>
        <taxon>Sulfurospirillum</taxon>
    </lineage>
</organism>